<dbReference type="KEGG" id="dtx:ATSB10_12830"/>
<name>A0A160N0B5_9GAMM</name>
<organism evidence="2 3">
    <name type="scientific">Dyella thiooxydans</name>
    <dbReference type="NCBI Taxonomy" id="445710"/>
    <lineage>
        <taxon>Bacteria</taxon>
        <taxon>Pseudomonadati</taxon>
        <taxon>Pseudomonadota</taxon>
        <taxon>Gammaproteobacteria</taxon>
        <taxon>Lysobacterales</taxon>
        <taxon>Rhodanobacteraceae</taxon>
        <taxon>Dyella</taxon>
    </lineage>
</organism>
<dbReference type="PANTHER" id="PTHR33336:SF3">
    <property type="entry name" value="ABM DOMAIN-CONTAINING PROTEIN"/>
    <property type="match status" value="1"/>
</dbReference>
<dbReference type="Gene3D" id="3.30.70.100">
    <property type="match status" value="1"/>
</dbReference>
<dbReference type="InterPro" id="IPR007138">
    <property type="entry name" value="ABM_dom"/>
</dbReference>
<dbReference type="EMBL" id="CP014841">
    <property type="protein sequence ID" value="AND68737.1"/>
    <property type="molecule type" value="Genomic_DNA"/>
</dbReference>
<dbReference type="InterPro" id="IPR011008">
    <property type="entry name" value="Dimeric_a/b-barrel"/>
</dbReference>
<reference evidence="2 3" key="1">
    <citation type="submission" date="2016-02" db="EMBL/GenBank/DDBJ databases">
        <title>Complete genome sequencing and analysis of ATSB10, Dyella thiooxydans isolated from rhizosphere soil of sunflower (Helianthus annuus L.).</title>
        <authorList>
            <person name="Lee Y."/>
            <person name="Hwangbo K."/>
            <person name="Chung H."/>
            <person name="Yoo J."/>
            <person name="Kim K.Y."/>
            <person name="Sa T.M."/>
            <person name="Um Y."/>
            <person name="Madhaiyan M."/>
        </authorList>
    </citation>
    <scope>NUCLEOTIDE SEQUENCE [LARGE SCALE GENOMIC DNA]</scope>
    <source>
        <strain evidence="2 3">ATSB10</strain>
    </source>
</reference>
<evidence type="ECO:0000313" key="2">
    <source>
        <dbReference type="EMBL" id="AND68737.1"/>
    </source>
</evidence>
<dbReference type="OrthoDB" id="9812192at2"/>
<dbReference type="RefSeq" id="WP_063671340.1">
    <property type="nucleotide sequence ID" value="NZ_CP014841.1"/>
</dbReference>
<accession>A0A160N0B5</accession>
<keyword evidence="3" id="KW-1185">Reference proteome</keyword>
<feature type="domain" description="ABM" evidence="1">
    <location>
        <begin position="3"/>
        <end position="91"/>
    </location>
</feature>
<dbReference type="GO" id="GO:0003824">
    <property type="term" value="F:catalytic activity"/>
    <property type="evidence" value="ECO:0007669"/>
    <property type="project" value="TreeGrafter"/>
</dbReference>
<evidence type="ECO:0000313" key="3">
    <source>
        <dbReference type="Proteomes" id="UP000077255"/>
    </source>
</evidence>
<proteinExistence type="predicted"/>
<gene>
    <name evidence="2" type="ORF">ATSB10_12830</name>
</gene>
<sequence length="100" mass="10827">MSIHVIARLTARPEHRDDVARALGPLIAGSRTEPGNRQYDLFAAADGSPVFHIVEAYDDEAALQAHRDSAHHRTYRATVADWLAAPPEVHVLAPLDVAGA</sequence>
<dbReference type="PROSITE" id="PS51725">
    <property type="entry name" value="ABM"/>
    <property type="match status" value="1"/>
</dbReference>
<dbReference type="InterPro" id="IPR050744">
    <property type="entry name" value="AI-2_Isomerase_LsrG"/>
</dbReference>
<dbReference type="SUPFAM" id="SSF54909">
    <property type="entry name" value="Dimeric alpha+beta barrel"/>
    <property type="match status" value="1"/>
</dbReference>
<dbReference type="Proteomes" id="UP000077255">
    <property type="component" value="Chromosome"/>
</dbReference>
<dbReference type="STRING" id="445710.ATSB10_12830"/>
<protein>
    <recommendedName>
        <fullName evidence="1">ABM domain-containing protein</fullName>
    </recommendedName>
</protein>
<evidence type="ECO:0000259" key="1">
    <source>
        <dbReference type="PROSITE" id="PS51725"/>
    </source>
</evidence>
<dbReference type="AlphaFoldDB" id="A0A160N0B5"/>
<dbReference type="PANTHER" id="PTHR33336">
    <property type="entry name" value="QUINOL MONOOXYGENASE YGIN-RELATED"/>
    <property type="match status" value="1"/>
</dbReference>
<dbReference type="Pfam" id="PF03992">
    <property type="entry name" value="ABM"/>
    <property type="match status" value="1"/>
</dbReference>
<dbReference type="PATRIC" id="fig|445710.3.peg.1280"/>